<protein>
    <submittedName>
        <fullName evidence="2">Uncharacterized protein</fullName>
    </submittedName>
</protein>
<evidence type="ECO:0000313" key="2">
    <source>
        <dbReference type="EMBL" id="KAF2790555.1"/>
    </source>
</evidence>
<organism evidence="2 3">
    <name type="scientific">Melanomma pulvis-pyrius CBS 109.77</name>
    <dbReference type="NCBI Taxonomy" id="1314802"/>
    <lineage>
        <taxon>Eukaryota</taxon>
        <taxon>Fungi</taxon>
        <taxon>Dikarya</taxon>
        <taxon>Ascomycota</taxon>
        <taxon>Pezizomycotina</taxon>
        <taxon>Dothideomycetes</taxon>
        <taxon>Pleosporomycetidae</taxon>
        <taxon>Pleosporales</taxon>
        <taxon>Melanommataceae</taxon>
        <taxon>Melanomma</taxon>
    </lineage>
</organism>
<sequence>MPSSTEINPAIRPNPQLPDLLTWIRQSCSIPTSQALEMVNHTCSFCTGEFNTEFEWGAIQTKGCPCKLVIGAECIYTVAKEGFHSCLRCQKSWFLPLKKSYVDYEAVLLELREALVVFARARDTDNNEGECVSEFSFPDPEPFNLQPYFLGKKSASSSPSLSISLLKAPQSPLPLPPSSTSSSPTAPSSQISAF</sequence>
<dbReference type="Proteomes" id="UP000799757">
    <property type="component" value="Unassembled WGS sequence"/>
</dbReference>
<feature type="region of interest" description="Disordered" evidence="1">
    <location>
        <begin position="168"/>
        <end position="194"/>
    </location>
</feature>
<reference evidence="2" key="1">
    <citation type="journal article" date="2020" name="Stud. Mycol.">
        <title>101 Dothideomycetes genomes: a test case for predicting lifestyles and emergence of pathogens.</title>
        <authorList>
            <person name="Haridas S."/>
            <person name="Albert R."/>
            <person name="Binder M."/>
            <person name="Bloem J."/>
            <person name="Labutti K."/>
            <person name="Salamov A."/>
            <person name="Andreopoulos B."/>
            <person name="Baker S."/>
            <person name="Barry K."/>
            <person name="Bills G."/>
            <person name="Bluhm B."/>
            <person name="Cannon C."/>
            <person name="Castanera R."/>
            <person name="Culley D."/>
            <person name="Daum C."/>
            <person name="Ezra D."/>
            <person name="Gonzalez J."/>
            <person name="Henrissat B."/>
            <person name="Kuo A."/>
            <person name="Liang C."/>
            <person name="Lipzen A."/>
            <person name="Lutzoni F."/>
            <person name="Magnuson J."/>
            <person name="Mondo S."/>
            <person name="Nolan M."/>
            <person name="Ohm R."/>
            <person name="Pangilinan J."/>
            <person name="Park H.-J."/>
            <person name="Ramirez L."/>
            <person name="Alfaro M."/>
            <person name="Sun H."/>
            <person name="Tritt A."/>
            <person name="Yoshinaga Y."/>
            <person name="Zwiers L.-H."/>
            <person name="Turgeon B."/>
            <person name="Goodwin S."/>
            <person name="Spatafora J."/>
            <person name="Crous P."/>
            <person name="Grigoriev I."/>
        </authorList>
    </citation>
    <scope>NUCLEOTIDE SEQUENCE</scope>
    <source>
        <strain evidence="2">CBS 109.77</strain>
    </source>
</reference>
<dbReference type="OrthoDB" id="10483576at2759"/>
<feature type="compositionally biased region" description="Low complexity" evidence="1">
    <location>
        <begin position="178"/>
        <end position="194"/>
    </location>
</feature>
<dbReference type="AlphaFoldDB" id="A0A6A6X352"/>
<keyword evidence="3" id="KW-1185">Reference proteome</keyword>
<proteinExistence type="predicted"/>
<dbReference type="EMBL" id="MU002067">
    <property type="protein sequence ID" value="KAF2790555.1"/>
    <property type="molecule type" value="Genomic_DNA"/>
</dbReference>
<name>A0A6A6X352_9PLEO</name>
<evidence type="ECO:0000313" key="3">
    <source>
        <dbReference type="Proteomes" id="UP000799757"/>
    </source>
</evidence>
<evidence type="ECO:0000256" key="1">
    <source>
        <dbReference type="SAM" id="MobiDB-lite"/>
    </source>
</evidence>
<gene>
    <name evidence="2" type="ORF">K505DRAFT_340332</name>
</gene>
<accession>A0A6A6X352</accession>